<dbReference type="Proteomes" id="UP001432128">
    <property type="component" value="Chromosome"/>
</dbReference>
<dbReference type="KEGG" id="whr:OG579_11850"/>
<keyword evidence="4" id="KW-1185">Reference proteome</keyword>
<name>A0AAU4JXI3_9NOCA</name>
<dbReference type="GO" id="GO:0009307">
    <property type="term" value="P:DNA restriction-modification system"/>
    <property type="evidence" value="ECO:0007669"/>
    <property type="project" value="UniProtKB-KW"/>
</dbReference>
<dbReference type="PANTHER" id="PTHR43140">
    <property type="entry name" value="TYPE-1 RESTRICTION ENZYME ECOKI SPECIFICITY PROTEIN"/>
    <property type="match status" value="1"/>
</dbReference>
<dbReference type="InterPro" id="IPR044946">
    <property type="entry name" value="Restrct_endonuc_typeI_TRD_sf"/>
</dbReference>
<protein>
    <recommendedName>
        <fullName evidence="5">Restriction endonuclease subunit S</fullName>
    </recommendedName>
</protein>
<dbReference type="RefSeq" id="WP_328856089.1">
    <property type="nucleotide sequence ID" value="NZ_CP108021.1"/>
</dbReference>
<dbReference type="PANTHER" id="PTHR43140:SF1">
    <property type="entry name" value="TYPE I RESTRICTION ENZYME ECOKI SPECIFICITY SUBUNIT"/>
    <property type="match status" value="1"/>
</dbReference>
<evidence type="ECO:0008006" key="5">
    <source>
        <dbReference type="Google" id="ProtNLM"/>
    </source>
</evidence>
<accession>A0AAU4JXI3</accession>
<keyword evidence="1" id="KW-0680">Restriction system</keyword>
<reference evidence="3 4" key="1">
    <citation type="submission" date="2022-10" db="EMBL/GenBank/DDBJ databases">
        <title>The complete genomes of actinobacterial strains from the NBC collection.</title>
        <authorList>
            <person name="Joergensen T.S."/>
            <person name="Alvarez Arevalo M."/>
            <person name="Sterndorff E.B."/>
            <person name="Faurdal D."/>
            <person name="Vuksanovic O."/>
            <person name="Mourched A.-S."/>
            <person name="Charusanti P."/>
            <person name="Shaw S."/>
            <person name="Blin K."/>
            <person name="Weber T."/>
        </authorList>
    </citation>
    <scope>NUCLEOTIDE SEQUENCE [LARGE SCALE GENOMIC DNA]</scope>
    <source>
        <strain evidence="3 4">NBC_00319</strain>
    </source>
</reference>
<dbReference type="AlphaFoldDB" id="A0AAU4JXI3"/>
<evidence type="ECO:0000256" key="2">
    <source>
        <dbReference type="ARBA" id="ARBA00023125"/>
    </source>
</evidence>
<gene>
    <name evidence="3" type="ORF">OG579_11850</name>
</gene>
<evidence type="ECO:0000313" key="3">
    <source>
        <dbReference type="EMBL" id="WUM18447.1"/>
    </source>
</evidence>
<evidence type="ECO:0000313" key="4">
    <source>
        <dbReference type="Proteomes" id="UP001432128"/>
    </source>
</evidence>
<evidence type="ECO:0000256" key="1">
    <source>
        <dbReference type="ARBA" id="ARBA00022747"/>
    </source>
</evidence>
<keyword evidence="2" id="KW-0238">DNA-binding</keyword>
<dbReference type="InterPro" id="IPR051212">
    <property type="entry name" value="Type-I_RE_S_subunit"/>
</dbReference>
<proteinExistence type="predicted"/>
<dbReference type="REBASE" id="795889">
    <property type="entry name" value="S.Whe9ORF11845P"/>
</dbReference>
<dbReference type="Gene3D" id="3.90.220.20">
    <property type="entry name" value="DNA methylase specificity domains"/>
    <property type="match status" value="2"/>
</dbReference>
<dbReference type="GO" id="GO:0003677">
    <property type="term" value="F:DNA binding"/>
    <property type="evidence" value="ECO:0007669"/>
    <property type="project" value="UniProtKB-KW"/>
</dbReference>
<sequence>MRAYVDSGVDWLGDIPSEWTTQPLWSMFQRIKDVGHPQEQMLSVFRDHGVVAKDSRANNNQTAENRDIYQLVHPGWLVANRMKAWQGSVGISDLRGIVSGHYICFAPNHDAHGPFLNWLFRSPPYAVAYALQSRGVRIGQAEIDNDLYRAMPVLLPPLVEQRAIAGFLDRETERVDTLIGEQESLIARLDERKKAVIDTVTSRGLDPHVECVDSGIGWLGAVPRHWSIRPLWTMFNRTKDVGHPDEEMLSVFRDLGVVAKNSHKNTNWTADNRNIYQLVHPGWLVTNRMKAWQGSVGISSRRGIVSGHYICFDPTHREDHRYLNFLFRSARYVAAYGLISRGVRIGQAEIDNDDYRLLQVLVPPISEQRRIVEYLGVEIAKIDRLIEESERIIKLSRERRSVLITAAVTGQIDVRDEVE</sequence>
<dbReference type="SUPFAM" id="SSF116734">
    <property type="entry name" value="DNA methylase specificity domain"/>
    <property type="match status" value="2"/>
</dbReference>
<organism evidence="3 4">
    <name type="scientific">Williamsia herbipolensis</name>
    <dbReference type="NCBI Taxonomy" id="1603258"/>
    <lineage>
        <taxon>Bacteria</taxon>
        <taxon>Bacillati</taxon>
        <taxon>Actinomycetota</taxon>
        <taxon>Actinomycetes</taxon>
        <taxon>Mycobacteriales</taxon>
        <taxon>Nocardiaceae</taxon>
        <taxon>Williamsia</taxon>
    </lineage>
</organism>
<dbReference type="EMBL" id="CP108021">
    <property type="protein sequence ID" value="WUM18447.1"/>
    <property type="molecule type" value="Genomic_DNA"/>
</dbReference>